<feature type="active site" description="O-(5'-phospho-DNA)-tyrosine intermediate" evidence="5">
    <location>
        <position position="112"/>
    </location>
</feature>
<dbReference type="OrthoDB" id="720at10239"/>
<name>A0A0D3MT75_9CAUD</name>
<dbReference type="SUPFAM" id="SSF56719">
    <property type="entry name" value="Type II DNA topoisomerase"/>
    <property type="match status" value="1"/>
</dbReference>
<dbReference type="GO" id="GO:0006265">
    <property type="term" value="P:DNA topological change"/>
    <property type="evidence" value="ECO:0007669"/>
    <property type="project" value="UniProtKB-UniRule"/>
</dbReference>
<keyword evidence="3 5" id="KW-0238">DNA-binding</keyword>
<evidence type="ECO:0000313" key="8">
    <source>
        <dbReference type="Proteomes" id="UP000032686"/>
    </source>
</evidence>
<dbReference type="EMBL" id="KM677185">
    <property type="protein sequence ID" value="AIX12606.1"/>
    <property type="molecule type" value="Genomic_DNA"/>
</dbReference>
<evidence type="ECO:0000259" key="6">
    <source>
        <dbReference type="PROSITE" id="PS52040"/>
    </source>
</evidence>
<keyword evidence="4 5" id="KW-0413">Isomerase</keyword>
<evidence type="ECO:0000256" key="1">
    <source>
        <dbReference type="ARBA" id="ARBA00008263"/>
    </source>
</evidence>
<keyword evidence="8" id="KW-1185">Reference proteome</keyword>
<accession>A0A0D3MT75</accession>
<evidence type="ECO:0000256" key="5">
    <source>
        <dbReference type="PROSITE-ProRule" id="PRU01384"/>
    </source>
</evidence>
<dbReference type="Gene3D" id="3.90.199.10">
    <property type="entry name" value="Topoisomerase II, domain 5"/>
    <property type="match status" value="1"/>
</dbReference>
<dbReference type="SMART" id="SM00434">
    <property type="entry name" value="TOP4c"/>
    <property type="match status" value="1"/>
</dbReference>
<dbReference type="Gene3D" id="3.30.1360.40">
    <property type="match status" value="1"/>
</dbReference>
<dbReference type="Gene3D" id="2.120.10.90">
    <property type="entry name" value="DNA gyrase/topoisomerase IV, subunit A, C-terminal"/>
    <property type="match status" value="1"/>
</dbReference>
<sequence>MEIVEKGLQHIVTDNMGQYSTYVLLSRAIPDFRDGLKPSYRRILWAMHEKKATRFTKSANIVGEAMLLHPHGSTYPTMVGMAQKDSQLNPMVIGKGNFGQHASELAFGAERYTEVKLSAIGLDMMADVKKDGVDFVDNYDGTRKIPEVFPVKYPTILAYAQSGIGVGFSSSIPSFNTTELCEAIIKRIEDNEETLLIPDFGTGAYIINDPDVVKSINENGSGSINQRAKVEFDKDSREIIVKEIPYGTTKEKIIERIIKLNKEDKLKEVTKVEDGSGLKGLEIIITAKRGVDLEQLLEKLYQMTPMQASYSTNLMVINRQGLPEKMGVWSLIAKWLDWRTDTYQRMIMKDIQTKQVQLEILYGLENIKDDLEHVIKIIRNSTDDNVIQNLSSEFSLTKLQAERVSGLKLKNLTTTFIKKQLSNIKSLEKEIEQLEWTVEKPQRIHKLIVQDMKDVIAQFGTPRKSQLIDKSVVAKKAKLSPVNTVEEYNVKVIVTKDGYVKKIPLTSLRGNAEIQFKEGDFLTSETDTDNGEELLIFTNKQNVYKKQLDDLNDTKPKDLGNYIPSLIDLEEGEEIQGIITLSKDTKYVLLGFEDGKVAKVNVEAYRTSTKRSKLKNGVVGKMIVLLTTLTDDVDIMSISASDKAIVTNTSMISAKNSKATQGITNQKLKAGESIKKLLVLKEGEEDNREYYRVQSAGAGKKFKG</sequence>
<dbReference type="SUPFAM" id="SSF101904">
    <property type="entry name" value="GyrA/ParC C-terminal domain-like"/>
    <property type="match status" value="1"/>
</dbReference>
<dbReference type="PANTHER" id="PTHR43493">
    <property type="entry name" value="DNA GYRASE/TOPOISOMERASE SUBUNIT A"/>
    <property type="match status" value="1"/>
</dbReference>
<dbReference type="GeneID" id="24722369"/>
<evidence type="ECO:0000313" key="7">
    <source>
        <dbReference type="EMBL" id="AIX12606.1"/>
    </source>
</evidence>
<dbReference type="Gene3D" id="1.10.268.10">
    <property type="entry name" value="Topoisomerase, domain 3"/>
    <property type="match status" value="1"/>
</dbReference>
<proteinExistence type="inferred from homology"/>
<evidence type="ECO:0000256" key="2">
    <source>
        <dbReference type="ARBA" id="ARBA00023029"/>
    </source>
</evidence>
<reference evidence="7 8" key="1">
    <citation type="journal article" date="2015" name="Appl. Environ. Microbiol.">
        <title>Lactococcal 949 group phages recognize a carbohydrate receptor on the host cell surface.</title>
        <authorList>
            <person name="Mahony J."/>
            <person name="Randazzo W."/>
            <person name="Neve H."/>
            <person name="Settanni L."/>
            <person name="van Sinderen D."/>
        </authorList>
    </citation>
    <scope>NUCLEOTIDE SEQUENCE [LARGE SCALE GENOMIC DNA]</scope>
    <source>
        <strain evidence="7">WRP3</strain>
    </source>
</reference>
<dbReference type="Pfam" id="PF00521">
    <property type="entry name" value="DNA_topoisoIV"/>
    <property type="match status" value="1"/>
</dbReference>
<dbReference type="PROSITE" id="PS52040">
    <property type="entry name" value="TOPO_IIA"/>
    <property type="match status" value="1"/>
</dbReference>
<feature type="domain" description="Topo IIA-type catalytic" evidence="6">
    <location>
        <begin position="29"/>
        <end position="482"/>
    </location>
</feature>
<keyword evidence="2 5" id="KW-0799">Topoisomerase</keyword>
<organism evidence="7 8">
    <name type="scientific">Lactococcus phage WRP3</name>
    <dbReference type="NCBI Taxonomy" id="1560313"/>
    <lineage>
        <taxon>Viruses</taxon>
        <taxon>Duplodnaviria</taxon>
        <taxon>Heunggongvirae</taxon>
        <taxon>Uroviricota</taxon>
        <taxon>Caudoviricetes</taxon>
        <taxon>Audreyjarvisvirus</taxon>
        <taxon>Audreyjarvisvirus WRP3</taxon>
    </lineage>
</organism>
<dbReference type="GO" id="GO:0003918">
    <property type="term" value="F:DNA topoisomerase type II (double strand cut, ATP-hydrolyzing) activity"/>
    <property type="evidence" value="ECO:0007669"/>
    <property type="project" value="UniProtKB-EC"/>
</dbReference>
<dbReference type="InterPro" id="IPR013757">
    <property type="entry name" value="Topo_IIA_A_a_sf"/>
</dbReference>
<dbReference type="InterPro" id="IPR035516">
    <property type="entry name" value="Gyrase/topoIV_suA_C"/>
</dbReference>
<dbReference type="InterPro" id="IPR002205">
    <property type="entry name" value="Topo_IIA_dom_A"/>
</dbReference>
<dbReference type="InterPro" id="IPR050220">
    <property type="entry name" value="Type_II_DNA_Topoisomerases"/>
</dbReference>
<comment type="catalytic activity">
    <reaction evidence="5">
        <text>ATP-dependent breakage, passage and rejoining of double-stranded DNA.</text>
        <dbReference type="EC" id="5.6.2.2"/>
    </reaction>
</comment>
<dbReference type="KEGG" id="vg:24722369"/>
<evidence type="ECO:0000256" key="3">
    <source>
        <dbReference type="ARBA" id="ARBA00023125"/>
    </source>
</evidence>
<dbReference type="Proteomes" id="UP000032686">
    <property type="component" value="Segment"/>
</dbReference>
<dbReference type="GO" id="GO:0009330">
    <property type="term" value="C:DNA topoisomerase type II (double strand cut, ATP-hydrolyzing) complex"/>
    <property type="evidence" value="ECO:0007669"/>
    <property type="project" value="TreeGrafter"/>
</dbReference>
<dbReference type="RefSeq" id="YP_009147760.1">
    <property type="nucleotide sequence ID" value="NC_027341.1"/>
</dbReference>
<evidence type="ECO:0000256" key="4">
    <source>
        <dbReference type="ARBA" id="ARBA00023235"/>
    </source>
</evidence>
<dbReference type="PANTHER" id="PTHR43493:SF5">
    <property type="entry name" value="DNA GYRASE SUBUNIT A, CHLOROPLASTIC_MITOCHONDRIAL"/>
    <property type="match status" value="1"/>
</dbReference>
<protein>
    <submittedName>
        <fullName evidence="7">DNA gyrase subunit A-topoisomerase</fullName>
    </submittedName>
</protein>
<dbReference type="GO" id="GO:0005524">
    <property type="term" value="F:ATP binding"/>
    <property type="evidence" value="ECO:0007669"/>
    <property type="project" value="InterPro"/>
</dbReference>
<gene>
    <name evidence="7" type="ORF">WRP3_103</name>
</gene>
<dbReference type="InterPro" id="IPR013760">
    <property type="entry name" value="Topo_IIA-like_dom_sf"/>
</dbReference>
<comment type="similarity">
    <text evidence="1">Belongs to the type II topoisomerase GyrA/ParC subunit family.</text>
</comment>
<dbReference type="InterPro" id="IPR013758">
    <property type="entry name" value="Topo_IIA_A/C_ab"/>
</dbReference>
<dbReference type="GO" id="GO:0003677">
    <property type="term" value="F:DNA binding"/>
    <property type="evidence" value="ECO:0007669"/>
    <property type="project" value="UniProtKB-UniRule"/>
</dbReference>